<protein>
    <submittedName>
        <fullName evidence="1">Uncharacterized protein</fullName>
    </submittedName>
</protein>
<reference evidence="1" key="1">
    <citation type="submission" date="2023-11" db="EMBL/GenBank/DDBJ databases">
        <authorList>
            <person name="Poullet M."/>
        </authorList>
    </citation>
    <scope>NUCLEOTIDE SEQUENCE</scope>
    <source>
        <strain evidence="1">E1834</strain>
    </source>
</reference>
<keyword evidence="2" id="KW-1185">Reference proteome</keyword>
<evidence type="ECO:0000313" key="2">
    <source>
        <dbReference type="Proteomes" id="UP001497535"/>
    </source>
</evidence>
<sequence length="86" mass="10000">MIEPFLTSFLFKPNGCVVVFLYPKSRPRHFLTFLGFSWAWVFPGLRAHDLVQVNKTQSRVQGPNFSKIPISNVQSKYKLLDFPQKI</sequence>
<evidence type="ECO:0000313" key="1">
    <source>
        <dbReference type="EMBL" id="CAK5066558.1"/>
    </source>
</evidence>
<dbReference type="EMBL" id="CAVMJV010000020">
    <property type="protein sequence ID" value="CAK5066558.1"/>
    <property type="molecule type" value="Genomic_DNA"/>
</dbReference>
<dbReference type="Proteomes" id="UP001497535">
    <property type="component" value="Unassembled WGS sequence"/>
</dbReference>
<comment type="caution">
    <text evidence="1">The sequence shown here is derived from an EMBL/GenBank/DDBJ whole genome shotgun (WGS) entry which is preliminary data.</text>
</comment>
<name>A0ACB0YWU6_MELEN</name>
<gene>
    <name evidence="1" type="ORF">MENTE1834_LOCUS17598</name>
</gene>
<organism evidence="1 2">
    <name type="scientific">Meloidogyne enterolobii</name>
    <name type="common">Root-knot nematode worm</name>
    <name type="synonym">Meloidogyne mayaguensis</name>
    <dbReference type="NCBI Taxonomy" id="390850"/>
    <lineage>
        <taxon>Eukaryota</taxon>
        <taxon>Metazoa</taxon>
        <taxon>Ecdysozoa</taxon>
        <taxon>Nematoda</taxon>
        <taxon>Chromadorea</taxon>
        <taxon>Rhabditida</taxon>
        <taxon>Tylenchina</taxon>
        <taxon>Tylenchomorpha</taxon>
        <taxon>Tylenchoidea</taxon>
        <taxon>Meloidogynidae</taxon>
        <taxon>Meloidogyninae</taxon>
        <taxon>Meloidogyne</taxon>
    </lineage>
</organism>
<accession>A0ACB0YWU6</accession>
<proteinExistence type="predicted"/>